<organism evidence="3 4">
    <name type="scientific">Mycoplasma anserisalpingitidis</name>
    <dbReference type="NCBI Taxonomy" id="519450"/>
    <lineage>
        <taxon>Bacteria</taxon>
        <taxon>Bacillati</taxon>
        <taxon>Mycoplasmatota</taxon>
        <taxon>Mollicutes</taxon>
        <taxon>Mycoplasmataceae</taxon>
        <taxon>Mycoplasma</taxon>
    </lineage>
</organism>
<evidence type="ECO:0000313" key="4">
    <source>
        <dbReference type="Proteomes" id="UP000317512"/>
    </source>
</evidence>
<feature type="coiled-coil region" evidence="1">
    <location>
        <begin position="141"/>
        <end position="214"/>
    </location>
</feature>
<proteinExistence type="predicted"/>
<dbReference type="RefSeq" id="WP_146308842.1">
    <property type="nucleotide sequence ID" value="NZ_CP041663.1"/>
</dbReference>
<dbReference type="NCBIfam" id="NF045932">
    <property type="entry name" value="MAG3090_fam_N"/>
    <property type="match status" value="1"/>
</dbReference>
<dbReference type="Proteomes" id="UP000317512">
    <property type="component" value="Chromosome"/>
</dbReference>
<gene>
    <name evidence="3" type="ORF">FOY43_01710</name>
</gene>
<dbReference type="EMBL" id="CP041663">
    <property type="protein sequence ID" value="QDY88376.1"/>
    <property type="molecule type" value="Genomic_DNA"/>
</dbReference>
<feature type="transmembrane region" description="Helical" evidence="2">
    <location>
        <begin position="416"/>
        <end position="440"/>
    </location>
</feature>
<sequence length="442" mass="51337">MKRLQCLYRPEQNQEYPWMLKHPKVNAALALFKTRQEATEWYFSLKEECVYWFQNDRGIWAGQIISGIESDGIFEHEIVVDNFDGGSTTESVGRENHINLSTWRRNEKEAEQRLRNITDFKLISDPKTYFPAEDIKRPARKSRKDVEIEELRKRIELLLIQLANSSKDYSKEIESLKEELNNSSSDKTELLERIIELQKRADEEEKQKDVVVQEKVVEKDKSYLTKFVCACELSTEDKMKVLVIYKDKLNKIRQNLQNNVGSTSDVNEIKSNIEKVNQIYSKLLKEDKNLSESQRTVISLLLEHVKNSAIELVKSFEVNSDAKDTPSSATYYYDDESGFNNKVAHGTSYVLYNMLHVAFTTKDKYTYSVPALTKISRNNVAIELLKETVKEVVTEKVLTSEVSHEDCEKPSKLLKLFATLSSVLLFILIFVLIFLVIYYVQM</sequence>
<keyword evidence="2" id="KW-0472">Membrane</keyword>
<evidence type="ECO:0000313" key="3">
    <source>
        <dbReference type="EMBL" id="QDY88376.1"/>
    </source>
</evidence>
<evidence type="ECO:0000256" key="2">
    <source>
        <dbReference type="SAM" id="Phobius"/>
    </source>
</evidence>
<reference evidence="4" key="1">
    <citation type="submission" date="2019-07" db="EMBL/GenBank/DDBJ databases">
        <title>Complete genome sequences of three Mycoplasma sp. 1220 strains.</title>
        <authorList>
            <person name="Grozner D."/>
            <person name="Forro B."/>
            <person name="Kovacs A.B."/>
            <person name="Marton S."/>
            <person name="Banyai K."/>
            <person name="Kreizinger Z."/>
            <person name="Sulyok K.M."/>
            <person name="Gyuranecz M."/>
        </authorList>
    </citation>
    <scope>NUCLEOTIDE SEQUENCE [LARGE SCALE GENOMIC DNA]</scope>
    <source>
        <strain evidence="4">MYCAV93</strain>
    </source>
</reference>
<dbReference type="AlphaFoldDB" id="A0A5B8JAP5"/>
<keyword evidence="1" id="KW-0175">Coiled coil</keyword>
<accession>A0A5B8JAP5</accession>
<keyword evidence="2" id="KW-1133">Transmembrane helix</keyword>
<evidence type="ECO:0000256" key="1">
    <source>
        <dbReference type="SAM" id="Coils"/>
    </source>
</evidence>
<protein>
    <submittedName>
        <fullName evidence="3">Uncharacterized protein</fullName>
    </submittedName>
</protein>
<keyword evidence="2" id="KW-0812">Transmembrane</keyword>
<name>A0A5B8JAP5_9MOLU</name>
<dbReference type="OrthoDB" id="394221at2"/>